<dbReference type="EMBL" id="JAEQMY010000001">
    <property type="protein sequence ID" value="MBL0402489.1"/>
    <property type="molecule type" value="Genomic_DNA"/>
</dbReference>
<proteinExistence type="predicted"/>
<reference evidence="3" key="1">
    <citation type="submission" date="2021-01" db="EMBL/GenBank/DDBJ databases">
        <title>Microvirga sp.</title>
        <authorList>
            <person name="Kim M.K."/>
        </authorList>
    </citation>
    <scope>NUCLEOTIDE SEQUENCE</scope>
    <source>
        <strain evidence="3">5420S-16</strain>
    </source>
</reference>
<comment type="caution">
    <text evidence="3">The sequence shown here is derived from an EMBL/GenBank/DDBJ whole genome shotgun (WGS) entry which is preliminary data.</text>
</comment>
<dbReference type="Proteomes" id="UP000605848">
    <property type="component" value="Unassembled WGS sequence"/>
</dbReference>
<name>A0A936ZCW6_9HYPH</name>
<feature type="transmembrane region" description="Helical" evidence="1">
    <location>
        <begin position="12"/>
        <end position="30"/>
    </location>
</feature>
<dbReference type="RefSeq" id="WP_202055173.1">
    <property type="nucleotide sequence ID" value="NZ_JAEQMY010000001.1"/>
</dbReference>
<evidence type="ECO:0000313" key="3">
    <source>
        <dbReference type="EMBL" id="MBL0402489.1"/>
    </source>
</evidence>
<feature type="transmembrane region" description="Helical" evidence="1">
    <location>
        <begin position="36"/>
        <end position="55"/>
    </location>
</feature>
<keyword evidence="1" id="KW-1133">Transmembrane helix</keyword>
<protein>
    <recommendedName>
        <fullName evidence="2">SPW repeat-containing integral membrane domain-containing protein</fullName>
    </recommendedName>
</protein>
<dbReference type="InterPro" id="IPR005530">
    <property type="entry name" value="SPW"/>
</dbReference>
<keyword evidence="1" id="KW-0472">Membrane</keyword>
<dbReference type="Pfam" id="PF03779">
    <property type="entry name" value="SPW"/>
    <property type="match status" value="1"/>
</dbReference>
<feature type="transmembrane region" description="Helical" evidence="1">
    <location>
        <begin position="92"/>
        <end position="110"/>
    </location>
</feature>
<organism evidence="3 4">
    <name type="scientific">Microvirga aerilata</name>
    <dbReference type="NCBI Taxonomy" id="670292"/>
    <lineage>
        <taxon>Bacteria</taxon>
        <taxon>Pseudomonadati</taxon>
        <taxon>Pseudomonadota</taxon>
        <taxon>Alphaproteobacteria</taxon>
        <taxon>Hyphomicrobiales</taxon>
        <taxon>Methylobacteriaceae</taxon>
        <taxon>Microvirga</taxon>
    </lineage>
</organism>
<keyword evidence="1" id="KW-0812">Transmembrane</keyword>
<accession>A0A936ZCW6</accession>
<feature type="domain" description="SPW repeat-containing integral membrane" evidence="2">
    <location>
        <begin position="9"/>
        <end position="108"/>
    </location>
</feature>
<keyword evidence="4" id="KW-1185">Reference proteome</keyword>
<evidence type="ECO:0000256" key="1">
    <source>
        <dbReference type="SAM" id="Phobius"/>
    </source>
</evidence>
<dbReference type="AlphaFoldDB" id="A0A936ZCW6"/>
<gene>
    <name evidence="3" type="ORF">JKG68_00735</name>
</gene>
<evidence type="ECO:0000259" key="2">
    <source>
        <dbReference type="Pfam" id="PF03779"/>
    </source>
</evidence>
<feature type="transmembrane region" description="Helical" evidence="1">
    <location>
        <begin position="67"/>
        <end position="86"/>
    </location>
</feature>
<sequence length="124" mass="13383">MRFIPTSVHGVIDYIWGIALLSTPWLLGFADVPAAKWVAVVFGVGAILYSALTAYELGVLRLLPMPLHLIFDGIGGLVLAASPFLFGFADRVYLPHVLFGLFSVAASLLTRMETVLSTGHREPA</sequence>
<evidence type="ECO:0000313" key="4">
    <source>
        <dbReference type="Proteomes" id="UP000605848"/>
    </source>
</evidence>